<evidence type="ECO:0000256" key="1">
    <source>
        <dbReference type="SAM" id="MobiDB-lite"/>
    </source>
</evidence>
<reference evidence="2 3" key="1">
    <citation type="submission" date="2019-01" db="EMBL/GenBank/DDBJ databases">
        <title>Genome sequencing of strain FW100M-8.</title>
        <authorList>
            <person name="Heo J."/>
            <person name="Kim S.-J."/>
            <person name="Kim J.-S."/>
            <person name="Hong S.-B."/>
            <person name="Kwon S.-W."/>
        </authorList>
    </citation>
    <scope>NUCLEOTIDE SEQUENCE [LARGE SCALE GENOMIC DNA]</scope>
    <source>
        <strain evidence="2 3">FW100M-8</strain>
    </source>
</reference>
<feature type="compositionally biased region" description="Low complexity" evidence="1">
    <location>
        <begin position="7"/>
        <end position="18"/>
    </location>
</feature>
<protein>
    <submittedName>
        <fullName evidence="2">DUF916 domain-containing protein</fullName>
    </submittedName>
</protein>
<evidence type="ECO:0000313" key="2">
    <source>
        <dbReference type="EMBL" id="QAY72427.1"/>
    </source>
</evidence>
<dbReference type="OrthoDB" id="4336304at2"/>
<organism evidence="2 3">
    <name type="scientific">Agromyces protaetiae</name>
    <dbReference type="NCBI Taxonomy" id="2509455"/>
    <lineage>
        <taxon>Bacteria</taxon>
        <taxon>Bacillati</taxon>
        <taxon>Actinomycetota</taxon>
        <taxon>Actinomycetes</taxon>
        <taxon>Micrococcales</taxon>
        <taxon>Microbacteriaceae</taxon>
        <taxon>Agromyces</taxon>
    </lineage>
</organism>
<keyword evidence="3" id="KW-1185">Reference proteome</keyword>
<proteinExistence type="predicted"/>
<evidence type="ECO:0000313" key="3">
    <source>
        <dbReference type="Proteomes" id="UP000291259"/>
    </source>
</evidence>
<sequence length="337" mass="35655">MIRSGRARPAPAGPLAARHPPEARTPRHPLEPLPRDIRTAPPMRFPMTKPRPSRAAARTGAAFVAALAAASVVFAASPALAADATDPLNWGVRTADTAQGAGRSNYAYVLDPGTSLDDAIVVSNHGDTAVDLDLYAADGFTSDSGQLDLVTRETTSTALGTWITLDEHTVHLEPRASVEVPFHVAVPANVMPGDYAGGVVTSLPTPEQREGVSVDRRLGIRVQLRVGGELEPSLTVEDVRISYDGAFSPFATGDATVTYTVRNTGNARLEGAQRVAVGGPFGLFAAEATDVSGPPARVPRSRMPRAPSPLRERSRPSCPERPGRARRPCPPSSRRDC</sequence>
<feature type="region of interest" description="Disordered" evidence="1">
    <location>
        <begin position="291"/>
        <end position="337"/>
    </location>
</feature>
<name>A0A4P6FFA6_9MICO</name>
<gene>
    <name evidence="2" type="ORF">ET445_02795</name>
</gene>
<accession>A0A4P6FFA6</accession>
<dbReference type="Proteomes" id="UP000291259">
    <property type="component" value="Chromosome"/>
</dbReference>
<dbReference type="AlphaFoldDB" id="A0A4P6FFA6"/>
<feature type="region of interest" description="Disordered" evidence="1">
    <location>
        <begin position="1"/>
        <end position="52"/>
    </location>
</feature>
<dbReference type="KEGG" id="agf:ET445_02795"/>
<dbReference type="EMBL" id="CP035491">
    <property type="protein sequence ID" value="QAY72427.1"/>
    <property type="molecule type" value="Genomic_DNA"/>
</dbReference>
<feature type="compositionally biased region" description="Basic and acidic residues" evidence="1">
    <location>
        <begin position="19"/>
        <end position="38"/>
    </location>
</feature>